<dbReference type="Pfam" id="PF01047">
    <property type="entry name" value="MarR"/>
    <property type="match status" value="1"/>
</dbReference>
<gene>
    <name evidence="3" type="ORF">D2V17_13840</name>
</gene>
<proteinExistence type="predicted"/>
<protein>
    <submittedName>
        <fullName evidence="3">MarR family transcriptional regulator</fullName>
    </submittedName>
</protein>
<evidence type="ECO:0000256" key="1">
    <source>
        <dbReference type="SAM" id="MobiDB-lite"/>
    </source>
</evidence>
<keyword evidence="4" id="KW-1185">Reference proteome</keyword>
<dbReference type="GO" id="GO:0003700">
    <property type="term" value="F:DNA-binding transcription factor activity"/>
    <property type="evidence" value="ECO:0007669"/>
    <property type="project" value="InterPro"/>
</dbReference>
<dbReference type="AlphaFoldDB" id="A0A3A1P698"/>
<dbReference type="SMART" id="SM00347">
    <property type="entry name" value="HTH_MARR"/>
    <property type="match status" value="1"/>
</dbReference>
<comment type="caution">
    <text evidence="3">The sequence shown here is derived from an EMBL/GenBank/DDBJ whole genome shotgun (WGS) entry which is preliminary data.</text>
</comment>
<evidence type="ECO:0000313" key="3">
    <source>
        <dbReference type="EMBL" id="RIV83268.1"/>
    </source>
</evidence>
<sequence>MIASIPGRGPRARSGGFRRAQQQRPFVKGPIMTAADHSFDQTDASQVQAKAQAEALSDRLIMACEAVVRCRSTSFRNSFGLTEIHYRLLAQVRSYGPITLGDLARNLSRDCGQISRMVKMLTTRGLIARPAKPAPRPLAIRLTPMGQTICDAMAKIAQDSEQAIGALLPEEDKVQAALAVERLYCAARTVLEEEHFEPA</sequence>
<dbReference type="Gene3D" id="1.10.10.10">
    <property type="entry name" value="Winged helix-like DNA-binding domain superfamily/Winged helix DNA-binding domain"/>
    <property type="match status" value="1"/>
</dbReference>
<feature type="domain" description="HTH marR-type" evidence="2">
    <location>
        <begin position="74"/>
        <end position="173"/>
    </location>
</feature>
<dbReference type="InterPro" id="IPR036390">
    <property type="entry name" value="WH_DNA-bd_sf"/>
</dbReference>
<dbReference type="SUPFAM" id="SSF46785">
    <property type="entry name" value="Winged helix' DNA-binding domain"/>
    <property type="match status" value="1"/>
</dbReference>
<feature type="region of interest" description="Disordered" evidence="1">
    <location>
        <begin position="1"/>
        <end position="23"/>
    </location>
</feature>
<reference evidence="3 4" key="1">
    <citation type="submission" date="2018-08" db="EMBL/GenBank/DDBJ databases">
        <title>Erythrobacter zhengii sp.nov., a bacterium isolated from deep-sea sediment.</title>
        <authorList>
            <person name="Fang C."/>
            <person name="Wu Y.-H."/>
            <person name="Sun C."/>
            <person name="Wang H."/>
            <person name="Cheng H."/>
            <person name="Meng F.-X."/>
            <person name="Wang C.-S."/>
            <person name="Xu X.-W."/>
        </authorList>
    </citation>
    <scope>NUCLEOTIDE SEQUENCE [LARGE SCALE GENOMIC DNA]</scope>
    <source>
        <strain evidence="3 4">CCTCC AB 2015396</strain>
    </source>
</reference>
<dbReference type="EMBL" id="QXFM01000113">
    <property type="protein sequence ID" value="RIV83268.1"/>
    <property type="molecule type" value="Genomic_DNA"/>
</dbReference>
<dbReference type="OrthoDB" id="9790052at2"/>
<organism evidence="3 4">
    <name type="scientific">Aurantiacibacter xanthus</name>
    <dbReference type="NCBI Taxonomy" id="1784712"/>
    <lineage>
        <taxon>Bacteria</taxon>
        <taxon>Pseudomonadati</taxon>
        <taxon>Pseudomonadota</taxon>
        <taxon>Alphaproteobacteria</taxon>
        <taxon>Sphingomonadales</taxon>
        <taxon>Erythrobacteraceae</taxon>
        <taxon>Aurantiacibacter</taxon>
    </lineage>
</organism>
<evidence type="ECO:0000259" key="2">
    <source>
        <dbReference type="SMART" id="SM00347"/>
    </source>
</evidence>
<dbReference type="Proteomes" id="UP000265366">
    <property type="component" value="Unassembled WGS sequence"/>
</dbReference>
<dbReference type="InterPro" id="IPR000835">
    <property type="entry name" value="HTH_MarR-typ"/>
</dbReference>
<name>A0A3A1P698_9SPHN</name>
<accession>A0A3A1P698</accession>
<evidence type="ECO:0000313" key="4">
    <source>
        <dbReference type="Proteomes" id="UP000265366"/>
    </source>
</evidence>
<dbReference type="InterPro" id="IPR036388">
    <property type="entry name" value="WH-like_DNA-bd_sf"/>
</dbReference>